<dbReference type="GO" id="GO:0009247">
    <property type="term" value="P:glycolipid biosynthetic process"/>
    <property type="evidence" value="ECO:0007669"/>
    <property type="project" value="UniProtKB-ARBA"/>
</dbReference>
<organism evidence="7">
    <name type="scientific">Neisseria gonorrhoeae</name>
    <dbReference type="NCBI Taxonomy" id="485"/>
    <lineage>
        <taxon>Bacteria</taxon>
        <taxon>Pseudomonadati</taxon>
        <taxon>Pseudomonadota</taxon>
        <taxon>Betaproteobacteria</taxon>
        <taxon>Neisseriales</taxon>
        <taxon>Neisseriaceae</taxon>
        <taxon>Neisseria</taxon>
    </lineage>
</organism>
<dbReference type="AlphaFoldDB" id="A0A378W1L1"/>
<proteinExistence type="predicted"/>
<keyword evidence="4 7" id="KW-0808">Transferase</keyword>
<keyword evidence="5" id="KW-0472">Membrane</keyword>
<evidence type="ECO:0000256" key="5">
    <source>
        <dbReference type="ARBA" id="ARBA00023136"/>
    </source>
</evidence>
<keyword evidence="3" id="KW-0997">Cell inner membrane</keyword>
<accession>A0A378W1L1</accession>
<name>A0A378W1L1_NEIGO</name>
<reference evidence="7" key="1">
    <citation type="submission" date="2018-06" db="EMBL/GenBank/DDBJ databases">
        <authorList>
            <consortium name="Pathogen Informatics"/>
            <person name="Doyle S."/>
        </authorList>
    </citation>
    <scope>NUCLEOTIDE SEQUENCE [LARGE SCALE GENOMIC DNA]</scope>
    <source>
        <strain evidence="7">NCTC11421</strain>
    </source>
</reference>
<evidence type="ECO:0000256" key="6">
    <source>
        <dbReference type="ARBA" id="ARBA00023315"/>
    </source>
</evidence>
<dbReference type="PANTHER" id="PTHR30606">
    <property type="entry name" value="LIPID A BIOSYNTHESIS LAUROYL ACYLTRANSFERASE"/>
    <property type="match status" value="1"/>
</dbReference>
<dbReference type="GO" id="GO:0005886">
    <property type="term" value="C:plasma membrane"/>
    <property type="evidence" value="ECO:0007669"/>
    <property type="project" value="UniProtKB-SubCell"/>
</dbReference>
<evidence type="ECO:0000256" key="1">
    <source>
        <dbReference type="ARBA" id="ARBA00004533"/>
    </source>
</evidence>
<keyword evidence="2" id="KW-1003">Cell membrane</keyword>
<evidence type="ECO:0000256" key="4">
    <source>
        <dbReference type="ARBA" id="ARBA00022679"/>
    </source>
</evidence>
<evidence type="ECO:0000256" key="3">
    <source>
        <dbReference type="ARBA" id="ARBA00022519"/>
    </source>
</evidence>
<protein>
    <submittedName>
        <fullName evidence="7">Lipid A biosynthesis lauroyl acyltransferase</fullName>
        <ecNumber evidence="7">2.3.1.-</ecNumber>
    </submittedName>
</protein>
<dbReference type="GO" id="GO:0016746">
    <property type="term" value="F:acyltransferase activity"/>
    <property type="evidence" value="ECO:0007669"/>
    <property type="project" value="UniProtKB-KW"/>
</dbReference>
<dbReference type="InterPro" id="IPR004960">
    <property type="entry name" value="LipA_acyltrans"/>
</dbReference>
<dbReference type="EMBL" id="UGRI01000001">
    <property type="protein sequence ID" value="SUA24666.1"/>
    <property type="molecule type" value="Genomic_DNA"/>
</dbReference>
<dbReference type="Pfam" id="PF03279">
    <property type="entry name" value="Lip_A_acyltrans"/>
    <property type="match status" value="1"/>
</dbReference>
<dbReference type="EC" id="2.3.1.-" evidence="7"/>
<dbReference type="PANTHER" id="PTHR30606:SF9">
    <property type="entry name" value="LIPID A BIOSYNTHESIS LAUROYLTRANSFERASE"/>
    <property type="match status" value="1"/>
</dbReference>
<evidence type="ECO:0000256" key="2">
    <source>
        <dbReference type="ARBA" id="ARBA00022475"/>
    </source>
</evidence>
<keyword evidence="6 7" id="KW-0012">Acyltransferase</keyword>
<evidence type="ECO:0000313" key="7">
    <source>
        <dbReference type="EMBL" id="SUA24666.1"/>
    </source>
</evidence>
<sequence length="137" mass="16254">MQFLPFALLHKIAGLIGSLAYLLVKPRRRIGEINLAKCFPEWDEEKRKTVLKQHFKHMAKLMLEYGLYWYAPAKCLKSLVRYRNKHYLDDALAAGEKVIILYPHFTAFEMAVYALNQDVPLISMYSHQKTRYWTNRF</sequence>
<comment type="subcellular location">
    <subcellularLocation>
        <location evidence="1">Cell inner membrane</location>
    </subcellularLocation>
</comment>
<gene>
    <name evidence="7" type="primary">htrB</name>
    <name evidence="7" type="ORF">NCTC11421_02669</name>
</gene>